<sequence length="172" mass="18970">MIVLTDAWFWRRRRRRSSRGHIRGSFGCPGGRCSGTISGHRTWNNGRTSLGGHITCGGGGCGAGVRFIHRFKKEALRDENKFIITLTLPACDFHPYDLNTSKAIEKRELKFWFRQDDPALVDSLFKSLDEDGNGSVSMTEFADMAPKVIKGCSGQSGGKGGQQGDKGKLNLF</sequence>
<keyword evidence="1" id="KW-0106">Calcium</keyword>
<dbReference type="PROSITE" id="PS50222">
    <property type="entry name" value="EF_HAND_2"/>
    <property type="match status" value="1"/>
</dbReference>
<evidence type="ECO:0000313" key="5">
    <source>
        <dbReference type="Proteomes" id="UP001186944"/>
    </source>
</evidence>
<feature type="domain" description="EF-hand" evidence="3">
    <location>
        <begin position="116"/>
        <end position="151"/>
    </location>
</feature>
<evidence type="ECO:0000313" key="4">
    <source>
        <dbReference type="EMBL" id="KAK3099581.1"/>
    </source>
</evidence>
<keyword evidence="5" id="KW-1185">Reference proteome</keyword>
<dbReference type="EMBL" id="VSWD01000006">
    <property type="protein sequence ID" value="KAK3099581.1"/>
    <property type="molecule type" value="Genomic_DNA"/>
</dbReference>
<proteinExistence type="predicted"/>
<dbReference type="PROSITE" id="PS00018">
    <property type="entry name" value="EF_HAND_1"/>
    <property type="match status" value="1"/>
</dbReference>
<name>A0AA88Y6N1_PINIB</name>
<dbReference type="InterPro" id="IPR002048">
    <property type="entry name" value="EF_hand_dom"/>
</dbReference>
<dbReference type="SUPFAM" id="SSF47473">
    <property type="entry name" value="EF-hand"/>
    <property type="match status" value="1"/>
</dbReference>
<evidence type="ECO:0000256" key="1">
    <source>
        <dbReference type="ARBA" id="ARBA00022837"/>
    </source>
</evidence>
<organism evidence="4 5">
    <name type="scientific">Pinctada imbricata</name>
    <name type="common">Atlantic pearl-oyster</name>
    <name type="synonym">Pinctada martensii</name>
    <dbReference type="NCBI Taxonomy" id="66713"/>
    <lineage>
        <taxon>Eukaryota</taxon>
        <taxon>Metazoa</taxon>
        <taxon>Spiralia</taxon>
        <taxon>Lophotrochozoa</taxon>
        <taxon>Mollusca</taxon>
        <taxon>Bivalvia</taxon>
        <taxon>Autobranchia</taxon>
        <taxon>Pteriomorphia</taxon>
        <taxon>Pterioida</taxon>
        <taxon>Pterioidea</taxon>
        <taxon>Pteriidae</taxon>
        <taxon>Pinctada</taxon>
    </lineage>
</organism>
<dbReference type="InterPro" id="IPR018247">
    <property type="entry name" value="EF_Hand_1_Ca_BS"/>
</dbReference>
<dbReference type="Gene3D" id="1.10.238.10">
    <property type="entry name" value="EF-hand"/>
    <property type="match status" value="1"/>
</dbReference>
<reference evidence="4" key="1">
    <citation type="submission" date="2019-08" db="EMBL/GenBank/DDBJ databases">
        <title>The improved chromosome-level genome for the pearl oyster Pinctada fucata martensii using PacBio sequencing and Hi-C.</title>
        <authorList>
            <person name="Zheng Z."/>
        </authorList>
    </citation>
    <scope>NUCLEOTIDE SEQUENCE</scope>
    <source>
        <strain evidence="4">ZZ-2019</strain>
        <tissue evidence="4">Adductor muscle</tissue>
    </source>
</reference>
<protein>
    <recommendedName>
        <fullName evidence="3">EF-hand domain-containing protein</fullName>
    </recommendedName>
</protein>
<dbReference type="Proteomes" id="UP001186944">
    <property type="component" value="Unassembled WGS sequence"/>
</dbReference>
<dbReference type="InterPro" id="IPR011992">
    <property type="entry name" value="EF-hand-dom_pair"/>
</dbReference>
<accession>A0AA88Y6N1</accession>
<gene>
    <name evidence="4" type="ORF">FSP39_006489</name>
</gene>
<comment type="caution">
    <text evidence="4">The sequence shown here is derived from an EMBL/GenBank/DDBJ whole genome shotgun (WGS) entry which is preliminary data.</text>
</comment>
<dbReference type="AlphaFoldDB" id="A0AA88Y6N1"/>
<evidence type="ECO:0000259" key="3">
    <source>
        <dbReference type="PROSITE" id="PS50222"/>
    </source>
</evidence>
<evidence type="ECO:0000256" key="2">
    <source>
        <dbReference type="SAM" id="MobiDB-lite"/>
    </source>
</evidence>
<feature type="compositionally biased region" description="Gly residues" evidence="2">
    <location>
        <begin position="154"/>
        <end position="164"/>
    </location>
</feature>
<feature type="region of interest" description="Disordered" evidence="2">
    <location>
        <begin position="152"/>
        <end position="172"/>
    </location>
</feature>
<dbReference type="GO" id="GO:0005509">
    <property type="term" value="F:calcium ion binding"/>
    <property type="evidence" value="ECO:0007669"/>
    <property type="project" value="InterPro"/>
</dbReference>